<evidence type="ECO:0000313" key="1">
    <source>
        <dbReference type="EMBL" id="GAA4184217.1"/>
    </source>
</evidence>
<reference evidence="2" key="1">
    <citation type="journal article" date="2019" name="Int. J. Syst. Evol. Microbiol.">
        <title>The Global Catalogue of Microorganisms (GCM) 10K type strain sequencing project: providing services to taxonomists for standard genome sequencing and annotation.</title>
        <authorList>
            <consortium name="The Broad Institute Genomics Platform"/>
            <consortium name="The Broad Institute Genome Sequencing Center for Infectious Disease"/>
            <person name="Wu L."/>
            <person name="Ma J."/>
        </authorList>
    </citation>
    <scope>NUCLEOTIDE SEQUENCE [LARGE SCALE GENOMIC DNA]</scope>
    <source>
        <strain evidence="2">JCM 17593</strain>
    </source>
</reference>
<accession>A0ABP8AHY0</accession>
<gene>
    <name evidence="1" type="ORF">GCM10022288_04610</name>
</gene>
<sequence length="86" mass="8920">MTLRLGELSFELRDGVSVGKLEEEIVKAARKGADVVTVPLRGEGEVDALVTAAVPVALERHAAPGTPAEGDGREPAVEWGGIDLAC</sequence>
<proteinExistence type="predicted"/>
<comment type="caution">
    <text evidence="1">The sequence shown here is derived from an EMBL/GenBank/DDBJ whole genome shotgun (WGS) entry which is preliminary data.</text>
</comment>
<organism evidence="1 2">
    <name type="scientific">Gryllotalpicola kribbensis</name>
    <dbReference type="NCBI Taxonomy" id="993084"/>
    <lineage>
        <taxon>Bacteria</taxon>
        <taxon>Bacillati</taxon>
        <taxon>Actinomycetota</taxon>
        <taxon>Actinomycetes</taxon>
        <taxon>Micrococcales</taxon>
        <taxon>Microbacteriaceae</taxon>
        <taxon>Gryllotalpicola</taxon>
    </lineage>
</organism>
<evidence type="ECO:0000313" key="2">
    <source>
        <dbReference type="Proteomes" id="UP001500213"/>
    </source>
</evidence>
<name>A0ABP8AHY0_9MICO</name>
<dbReference type="EMBL" id="BAABBX010000003">
    <property type="protein sequence ID" value="GAA4184217.1"/>
    <property type="molecule type" value="Genomic_DNA"/>
</dbReference>
<keyword evidence="2" id="KW-1185">Reference proteome</keyword>
<protein>
    <submittedName>
        <fullName evidence="1">Uncharacterized protein</fullName>
    </submittedName>
</protein>
<dbReference type="Proteomes" id="UP001500213">
    <property type="component" value="Unassembled WGS sequence"/>
</dbReference>